<comment type="caution">
    <text evidence="1">The sequence shown here is derived from an EMBL/GenBank/DDBJ whole genome shotgun (WGS) entry which is preliminary data.</text>
</comment>
<keyword evidence="2" id="KW-1185">Reference proteome</keyword>
<dbReference type="EMBL" id="BAABLV010000035">
    <property type="protein sequence ID" value="GAA4902352.1"/>
    <property type="molecule type" value="Genomic_DNA"/>
</dbReference>
<evidence type="ECO:0000313" key="2">
    <source>
        <dbReference type="Proteomes" id="UP001501521"/>
    </source>
</evidence>
<reference evidence="2" key="1">
    <citation type="journal article" date="2019" name="Int. J. Syst. Evol. Microbiol.">
        <title>The Global Catalogue of Microorganisms (GCM) 10K type strain sequencing project: providing services to taxonomists for standard genome sequencing and annotation.</title>
        <authorList>
            <consortium name="The Broad Institute Genomics Platform"/>
            <consortium name="The Broad Institute Genome Sequencing Center for Infectious Disease"/>
            <person name="Wu L."/>
            <person name="Ma J."/>
        </authorList>
    </citation>
    <scope>NUCLEOTIDE SEQUENCE [LARGE SCALE GENOMIC DNA]</scope>
    <source>
        <strain evidence="2">JCM 19125</strain>
    </source>
</reference>
<evidence type="ECO:0008006" key="3">
    <source>
        <dbReference type="Google" id="ProtNLM"/>
    </source>
</evidence>
<dbReference type="RefSeq" id="WP_345582657.1">
    <property type="nucleotide sequence ID" value="NZ_BAABLV010000035.1"/>
</dbReference>
<evidence type="ECO:0000313" key="1">
    <source>
        <dbReference type="EMBL" id="GAA4902352.1"/>
    </source>
</evidence>
<sequence>MTAKLRCANLEVSLKAFPSFTDADVRATVETVFDQWRTLLSAAERCSVLLWASDGSEILDWRGQLDDTFEWARFIGFNNVAAEPYGEDKEPERVAAPFRAATQPVSYRDLGRVVSAIRAAGAARGIPTQVGATFDPGPEFAPSSFKYERHPEVVARGEDVGIGPIIAMVRHFSTLQADDRAYAAYPHGIPPATSFGEFLGRQAQDYLSRLGFDYLWLSNGFGFSSYAWSELGESFDGVRFRPERTGELRRRALDFWRDLSARLSFPVQVRGTNHTAGIDIGADSVPALEVYEGGYIDSPPPNSPWGPLNEDFGIELSGFMSRIAMLPRGCDTYRMRFYANDPWFWQQPWWDFYCREPFDIHLPLAVSRLGADGGVQPPSEVNILTIDTAHGVLDERCAREVGTHIVQSLESLPDAPGPLVWVYPFREYHEAMNEDPHTIATPHFEDWYLTSAINAGLPLNTVISTDDAPAAVRAGSLAGRVLVVPAAGVGSTLAATLEQHAEGGGTVLVYGSLAAASEDCRLLVGLETADEGLDGDLTVESHLAEDSPTVGTMPQVLRHVAHLSGGPVTEVSPTNGPAHSVVTVSRNGTSRCYASNRAVGGGRVLWVRGSAPFEYSPADDRGVRTHVPHDRSTFADAGSMARGLLGLAGWEVSHELRTPASGRAVNTIHRHDGAFWFSGYLPDTTTRLRLKSPLGAPLLQHTECWIAPDGSSVHQLSKSFHKECRVFITQHVPGVVRCREVAPFPAHMSRGTRVTGLVDATVRLLLPARVGDVRIDVDGAHRPESFHGGTDPVPHREVVLEHITGTLTAMWQEI</sequence>
<dbReference type="Proteomes" id="UP001501521">
    <property type="component" value="Unassembled WGS sequence"/>
</dbReference>
<accession>A0ABP9FQR9</accession>
<gene>
    <name evidence="1" type="ORF">GCM10025789_21310</name>
</gene>
<organism evidence="1 2">
    <name type="scientific">Tessaracoccus lubricantis</name>
    <dbReference type="NCBI Taxonomy" id="545543"/>
    <lineage>
        <taxon>Bacteria</taxon>
        <taxon>Bacillati</taxon>
        <taxon>Actinomycetota</taxon>
        <taxon>Actinomycetes</taxon>
        <taxon>Propionibacteriales</taxon>
        <taxon>Propionibacteriaceae</taxon>
        <taxon>Tessaracoccus</taxon>
    </lineage>
</organism>
<protein>
    <recommendedName>
        <fullName evidence="3">Glycoside hydrolase family 42 N-terminal domain-containing protein</fullName>
    </recommendedName>
</protein>
<proteinExistence type="predicted"/>
<name>A0ABP9FQR9_9ACTN</name>